<dbReference type="Proteomes" id="UP000189670">
    <property type="component" value="Unassembled WGS sequence"/>
</dbReference>
<evidence type="ECO:0000313" key="1">
    <source>
        <dbReference type="EMBL" id="ETR72590.1"/>
    </source>
</evidence>
<evidence type="ECO:0000313" key="2">
    <source>
        <dbReference type="Proteomes" id="UP000189670"/>
    </source>
</evidence>
<sequence length="367" mass="40740">MKQAMNEGRRVLKSSGIGVVVFAHKTTLGWETQLQAMIDAGWIIKSSWPIDTERPGRLRAQGSAVLASSIHLICRPREKSNSSLDDIGDWRDVLSELPKRIHEWLPRLSEEGIVGADAIFACLGPALEIFSRYSSVEKASGEKVELKEYLEHVWAAVSREALSMIFDGADASGFEEDARLTAMWLWTLRTSTQNGSEAEEDNDKTKSLTGYTLEYDAARKIAQGLGAHLESLKHLVQTKGDTATLLSAESRAHYLFGKDAGDAPKKISKKKAKQMTLFEELEEESEDWFGEFKGQPGKTILDQLHQSMILFGAGRGEALKRFLVEEGVGRNALFWRLAQSLSALYPSGTEEKRWVDGVLARKKGLGL</sequence>
<protein>
    <recommendedName>
        <fullName evidence="3">DNA methylase</fullName>
    </recommendedName>
</protein>
<organism evidence="1 2">
    <name type="scientific">Candidatus Magnetoglobus multicellularis str. Araruama</name>
    <dbReference type="NCBI Taxonomy" id="890399"/>
    <lineage>
        <taxon>Bacteria</taxon>
        <taxon>Pseudomonadati</taxon>
        <taxon>Thermodesulfobacteriota</taxon>
        <taxon>Desulfobacteria</taxon>
        <taxon>Desulfobacterales</taxon>
        <taxon>Desulfobacteraceae</taxon>
        <taxon>Candidatus Magnetoglobus</taxon>
    </lineage>
</organism>
<comment type="caution">
    <text evidence="1">The sequence shown here is derived from an EMBL/GenBank/DDBJ whole genome shotgun (WGS) entry which is preliminary data.</text>
</comment>
<dbReference type="EMBL" id="ATBP01000132">
    <property type="protein sequence ID" value="ETR72590.1"/>
    <property type="molecule type" value="Genomic_DNA"/>
</dbReference>
<gene>
    <name evidence="1" type="ORF">OMM_01597</name>
</gene>
<dbReference type="AlphaFoldDB" id="A0A1V1PCQ7"/>
<proteinExistence type="predicted"/>
<evidence type="ECO:0008006" key="3">
    <source>
        <dbReference type="Google" id="ProtNLM"/>
    </source>
</evidence>
<reference evidence="2" key="1">
    <citation type="submission" date="2012-11" db="EMBL/GenBank/DDBJ databases">
        <authorList>
            <person name="Lucero-Rivera Y.E."/>
            <person name="Tovar-Ramirez D."/>
        </authorList>
    </citation>
    <scope>NUCLEOTIDE SEQUENCE [LARGE SCALE GENOMIC DNA]</scope>
    <source>
        <strain evidence="2">Araruama</strain>
    </source>
</reference>
<accession>A0A1V1PCQ7</accession>
<name>A0A1V1PCQ7_9BACT</name>